<dbReference type="CDD" id="cd21037">
    <property type="entry name" value="MLKL_NTD"/>
    <property type="match status" value="1"/>
</dbReference>
<dbReference type="AlphaFoldDB" id="A0A8E2DQW7"/>
<dbReference type="OrthoDB" id="2802511at2759"/>
<dbReference type="InterPro" id="IPR036537">
    <property type="entry name" value="Adaptor_Cbl_N_dom_sf"/>
</dbReference>
<evidence type="ECO:0000313" key="7">
    <source>
        <dbReference type="EMBL" id="OCH94016.1"/>
    </source>
</evidence>
<dbReference type="Gene3D" id="1.10.510.10">
    <property type="entry name" value="Transferase(Phosphotransferase) domain 1"/>
    <property type="match status" value="1"/>
</dbReference>
<evidence type="ECO:0000256" key="2">
    <source>
        <dbReference type="ARBA" id="ARBA00022741"/>
    </source>
</evidence>
<evidence type="ECO:0000259" key="6">
    <source>
        <dbReference type="PROSITE" id="PS50011"/>
    </source>
</evidence>
<dbReference type="GO" id="GO:0007166">
    <property type="term" value="P:cell surface receptor signaling pathway"/>
    <property type="evidence" value="ECO:0007669"/>
    <property type="project" value="InterPro"/>
</dbReference>
<dbReference type="PANTHER" id="PTHR44329:SF289">
    <property type="entry name" value="SERINE_THREONINE-PROTEIN KINASE VIK"/>
    <property type="match status" value="1"/>
</dbReference>
<dbReference type="SMART" id="SM00220">
    <property type="entry name" value="S_TKc"/>
    <property type="match status" value="1"/>
</dbReference>
<dbReference type="EMBL" id="KV722348">
    <property type="protein sequence ID" value="OCH94016.1"/>
    <property type="molecule type" value="Genomic_DNA"/>
</dbReference>
<evidence type="ECO:0000256" key="4">
    <source>
        <dbReference type="PROSITE-ProRule" id="PRU10141"/>
    </source>
</evidence>
<feature type="domain" description="Protein kinase" evidence="6">
    <location>
        <begin position="245"/>
        <end position="423"/>
    </location>
</feature>
<keyword evidence="8" id="KW-1185">Reference proteome</keyword>
<organism evidence="7 8">
    <name type="scientific">Obba rivulosa</name>
    <dbReference type="NCBI Taxonomy" id="1052685"/>
    <lineage>
        <taxon>Eukaryota</taxon>
        <taxon>Fungi</taxon>
        <taxon>Dikarya</taxon>
        <taxon>Basidiomycota</taxon>
        <taxon>Agaricomycotina</taxon>
        <taxon>Agaricomycetes</taxon>
        <taxon>Polyporales</taxon>
        <taxon>Gelatoporiaceae</taxon>
        <taxon>Obba</taxon>
    </lineage>
</organism>
<reference evidence="7 8" key="1">
    <citation type="submission" date="2016-07" db="EMBL/GenBank/DDBJ databases">
        <title>Draft genome of the white-rot fungus Obba rivulosa 3A-2.</title>
        <authorList>
            <consortium name="DOE Joint Genome Institute"/>
            <person name="Miettinen O."/>
            <person name="Riley R."/>
            <person name="Acob R."/>
            <person name="Barry K."/>
            <person name="Cullen D."/>
            <person name="De Vries R."/>
            <person name="Hainaut M."/>
            <person name="Hatakka A."/>
            <person name="Henrissat B."/>
            <person name="Hilden K."/>
            <person name="Kuo R."/>
            <person name="Labutti K."/>
            <person name="Lipzen A."/>
            <person name="Makela M.R."/>
            <person name="Sandor L."/>
            <person name="Spatafora J.W."/>
            <person name="Grigoriev I.V."/>
            <person name="Hibbett D.S."/>
        </authorList>
    </citation>
    <scope>NUCLEOTIDE SEQUENCE [LARGE SCALE GENOMIC DNA]</scope>
    <source>
        <strain evidence="7 8">3A-2</strain>
    </source>
</reference>
<keyword evidence="1 5" id="KW-0723">Serine/threonine-protein kinase</keyword>
<dbReference type="InterPro" id="IPR051681">
    <property type="entry name" value="Ser/Thr_Kinases-Pseudokinases"/>
</dbReference>
<keyword evidence="7" id="KW-0808">Transferase</keyword>
<dbReference type="InterPro" id="IPR011009">
    <property type="entry name" value="Kinase-like_dom_sf"/>
</dbReference>
<dbReference type="PANTHER" id="PTHR44329">
    <property type="entry name" value="SERINE/THREONINE-PROTEIN KINASE TNNI3K-RELATED"/>
    <property type="match status" value="1"/>
</dbReference>
<dbReference type="GO" id="GO:0004674">
    <property type="term" value="F:protein serine/threonine kinase activity"/>
    <property type="evidence" value="ECO:0007669"/>
    <property type="project" value="UniProtKB-KW"/>
</dbReference>
<dbReference type="InterPro" id="IPR000719">
    <property type="entry name" value="Prot_kinase_dom"/>
</dbReference>
<name>A0A8E2DQW7_9APHY</name>
<dbReference type="Pfam" id="PF07714">
    <property type="entry name" value="PK_Tyr_Ser-Thr"/>
    <property type="match status" value="1"/>
</dbReference>
<dbReference type="GO" id="GO:0005524">
    <property type="term" value="F:ATP binding"/>
    <property type="evidence" value="ECO:0007669"/>
    <property type="project" value="UniProtKB-UniRule"/>
</dbReference>
<keyword evidence="2 4" id="KW-0547">Nucleotide-binding</keyword>
<dbReference type="SUPFAM" id="SSF56112">
    <property type="entry name" value="Protein kinase-like (PK-like)"/>
    <property type="match status" value="1"/>
</dbReference>
<dbReference type="PROSITE" id="PS00107">
    <property type="entry name" value="PROTEIN_KINASE_ATP"/>
    <property type="match status" value="1"/>
</dbReference>
<dbReference type="InterPro" id="IPR001245">
    <property type="entry name" value="Ser-Thr/Tyr_kinase_cat_dom"/>
</dbReference>
<dbReference type="InterPro" id="IPR008271">
    <property type="entry name" value="Ser/Thr_kinase_AS"/>
</dbReference>
<sequence>MDAAVKTAISAVSALHPGLEVLQTAYQYYKHVKYSKAKCKSLLTRAERMLQTISQAMSENRCDSSTSNLERLKRQVILVSLRGQVLIRNTHRNLESVRDLMMIQSKISFLKALLRSDDIDHALEEGRESLDDCFTCFQISAHAIVIQHQDEYEAARCDDALEIKQICLRILDMRNDRAVMEALDVKESQADEAMLAMQRELHQNIKESPERTVIEQGLACLQRSTGKAVPTNTPRWTITIYDINVDLETELGGGGFGVVVRGEWRGLEVAVKRMKSDSTKDLIREVEIWYNLHHDHIVPCYGASITADPPFIVLRYMQHGHLLQCLQSSVNVNRALLLYEVSLGMRYLHDENIIHGDIKAVNVLVDDGGKACLTDFGLSTRYRKGHSSKNTSDIGGTLRYMAPEAIETGRLTFATDVYAFATC</sequence>
<proteinExistence type="inferred from homology"/>
<accession>A0A8E2DQW7</accession>
<feature type="binding site" evidence="4">
    <location>
        <position position="272"/>
    </location>
    <ligand>
        <name>ATP</name>
        <dbReference type="ChEBI" id="CHEBI:30616"/>
    </ligand>
</feature>
<comment type="similarity">
    <text evidence="5">Belongs to the protein kinase superfamily.</text>
</comment>
<dbReference type="PROSITE" id="PS00108">
    <property type="entry name" value="PROTEIN_KINASE_ST"/>
    <property type="match status" value="1"/>
</dbReference>
<dbReference type="PROSITE" id="PS50011">
    <property type="entry name" value="PROTEIN_KINASE_DOM"/>
    <property type="match status" value="1"/>
</dbReference>
<keyword evidence="7" id="KW-0418">Kinase</keyword>
<protein>
    <submittedName>
        <fullName evidence="7">Kinase-like protein</fullName>
    </submittedName>
</protein>
<evidence type="ECO:0000256" key="3">
    <source>
        <dbReference type="ARBA" id="ARBA00022840"/>
    </source>
</evidence>
<dbReference type="InterPro" id="IPR017441">
    <property type="entry name" value="Protein_kinase_ATP_BS"/>
</dbReference>
<evidence type="ECO:0000313" key="8">
    <source>
        <dbReference type="Proteomes" id="UP000250043"/>
    </source>
</evidence>
<dbReference type="Proteomes" id="UP000250043">
    <property type="component" value="Unassembled WGS sequence"/>
</dbReference>
<evidence type="ECO:0000256" key="1">
    <source>
        <dbReference type="ARBA" id="ARBA00022527"/>
    </source>
</evidence>
<keyword evidence="3 4" id="KW-0067">ATP-binding</keyword>
<dbReference type="InterPro" id="IPR059179">
    <property type="entry name" value="MLKL-like_MCAfunc"/>
</dbReference>
<evidence type="ECO:0000256" key="5">
    <source>
        <dbReference type="RuleBase" id="RU000304"/>
    </source>
</evidence>
<gene>
    <name evidence="7" type="ORF">OBBRIDRAFT_832182</name>
</gene>
<dbReference type="Gene3D" id="1.20.930.20">
    <property type="entry name" value="Adaptor protein Cbl, N-terminal domain"/>
    <property type="match status" value="1"/>
</dbReference>